<dbReference type="OrthoDB" id="5352492at2759"/>
<feature type="region of interest" description="Disordered" evidence="1">
    <location>
        <begin position="1921"/>
        <end position="1941"/>
    </location>
</feature>
<dbReference type="SUPFAM" id="SSF56281">
    <property type="entry name" value="Metallo-hydrolase/oxidoreductase"/>
    <property type="match status" value="1"/>
</dbReference>
<evidence type="ECO:0000256" key="1">
    <source>
        <dbReference type="SAM" id="MobiDB-lite"/>
    </source>
</evidence>
<evidence type="ECO:0000259" key="2">
    <source>
        <dbReference type="Pfam" id="PF20248"/>
    </source>
</evidence>
<dbReference type="InterPro" id="IPR046538">
    <property type="entry name" value="DUF6603"/>
</dbReference>
<dbReference type="PANTHER" id="PTHR30619:SF1">
    <property type="entry name" value="RECOMBINATION PROTEIN 2"/>
    <property type="match status" value="1"/>
</dbReference>
<gene>
    <name evidence="3" type="ORF">K491DRAFT_348351</name>
</gene>
<keyword evidence="4" id="KW-1185">Reference proteome</keyword>
<sequence length="2141" mass="237267">MAWRVDSYFINVGLGDGAIHILFNEASNGIHKAILVDGGVKPGATQLKHAILKVEKLYGITKPDRLEFDAVVVTHWDEDHFQGMMEMIWQGFFGPGKDKGTHISLQNTVFYCPDKSKESATDTLYTFKNSGGMEQISIRRSTDANSDAKLVCKAVCGTECLGIDFFSGQKFDGDIAAKLKTHFAKEKKDNNEPKNRPIMLCVGADLVRIDGEDMEKGRTTPKNASSIMATLMMWDPSTKRPRVHLYTGGDAEEWQENEMLDWLETVLHKDIKIDAIKAGHHGSHFATTARFFDHDIDWFVYSAAEDYGHPGFSLVFFIFAYFFSRATSTAKQDRIFGTRYPYWLQKYAKDILNIGSLHMNLTTVLGPKAELYLIELERVTECKNIVDVWFKGFQDRVEHAGQKLSSYEIKAYEGLQKFPAKMKLPQWKDLVERAEELAERWGEIQNDTLKKMRGYWDLIGHPDSPAMEELKVNEVLWVAAEFHAGKLSKPEVVYYNKKDKAIAQKMKTQYSQDLPTTLNKLERKTFLKLFEEKGDIKKQVAAVQKFLAAQDASNKTKTKKKIKGMLMMQKLAVPQNPAEPDLGPQLLSALIENLEPIANIPVGGSKTYEKDTVPGGSLDFLNASFGPSKIEVARSTIADNVEPQKLSLTISSKADAKSGTLRFSSGDDALKSQFGIKAGDTTPFGYHRDIEGILLGLEIGQPTVITLEAFLDLVHYDFKTAHPTLYSLVSKLPLQLDPSNKSRCGVWYQSQFSNLTTLRLEAQISGIQKSSDLANFFKKYLGDIEPKKFRIIGTTSAHVATLPFAPEAEDLVGIKSRIADIELQSVLYLVGQFNLGSSTLTLSVAVAQGSTELVINIPEDFQIEDLFTHLPDVELPDGSKVSTRAVFQAFDSIAKFLKPRRLSLVLDDQNRVQRIKAVLQIQLSLGGSEDKPEDKKIPIYAAVEWTPNGTEFSGELWQLQDTYTPLNINPLREDFDERSMRVGDGKSDGIHLLTFVDRDLASCLPQGIPTVLTEASVKMTLGETRLLTIIATLQCEAPDDDVDIPPLWFEQLQFSYFQNAASKERSVQFRGMISLRAAPYVEYQEEFASLRVSVTYESREGASSWIVRAGAQNLQVAHLYTILSNDDSCHAVMNLMSDIRILDADFVYEYKTKQPSSVKIDCNILLGPVVVGMHYKHDADGWKFSSTGKLVCAAPKIKLGALFQSLASENLDSVPEFLRTLEISLADLTISFSCESKKASKQTGTDQNQSSHVVFVLEVKIKSFLFTFLQMQDPSGASPSATTKTKPKRFIRFSLSTFPDVPKLPVIEKLPQPFDEMDFLWINEDLLEDEATFINTQVLSPGSSPLHWKNNSLKVAASDNKTPTVALRAGCHFQLIMREQQSSQCALDYVFGAKKTPPPPNAHDVSSAIVQTSGNRSTTGDENTSTSATAPLVRSSGNLRFKNIGLSMKANSILSITLDAAVTLGPLSFDLIGFGVDLDLSTFKPDDIMATNVEPRLSGLAVAYSQPPALLAGMFVREQLENVTRFSGGLAIGVNMWTFLAGGVYEEHPDYKSVFAFAKLQGPIISFGYAEVNGIVGGFGYNSFMRMPRLEEIKSFPFIAMNSGGSKTATNVVDQMAAFVDSKLPDPWFKAQQGSMWLAGGLMVRAFQTVDVQALVALDLSSDPKYGIFAEAVIKAPKTADDDKCFLLVDIVLGTVYDPKSGILSLQGEIAPNSFIFSQACTLRGQFLIAYFLPSSGHEGDWVVCIGGFHPAFRVPSHYPLVPERVRISWHYDEHIGIDGEAYFAITPQACMAGGRLDMVWSRSIASASFSAYADLLIQYEPLQFQATLGVAIHVSADIGIFWSVIVSADASARVDLHGPPLAGIAEISFWFIDVSIRFGPQYEERKPLEWPAFYRMLKQAKSEVDEAEITDHTTTILGGRLTTQHESDLKPAQEKGKKPDPENWLVRAATFEFELLARFPIKTTFLNDALQTELNQSRDIFSNPMQLNAGKQFQRSELRIDIKHADSNAPASFSLEPLVKAVPGAMFNPYDSGTSALDQPATQPHLMGFRLKPAAPKASSENLPAIAMDAFGENMVETTKLSFPKSEFSHIGQATRDSTKQSTAVNANVAGEADILHLSVVNRWKKLREEYTNGGLAGTR</sequence>
<dbReference type="Pfam" id="PF20248">
    <property type="entry name" value="DUF6603"/>
    <property type="match status" value="1"/>
</dbReference>
<reference evidence="3" key="1">
    <citation type="journal article" date="2020" name="Stud. Mycol.">
        <title>101 Dothideomycetes genomes: a test case for predicting lifestyles and emergence of pathogens.</title>
        <authorList>
            <person name="Haridas S."/>
            <person name="Albert R."/>
            <person name="Binder M."/>
            <person name="Bloem J."/>
            <person name="Labutti K."/>
            <person name="Salamov A."/>
            <person name="Andreopoulos B."/>
            <person name="Baker S."/>
            <person name="Barry K."/>
            <person name="Bills G."/>
            <person name="Bluhm B."/>
            <person name="Cannon C."/>
            <person name="Castanera R."/>
            <person name="Culley D."/>
            <person name="Daum C."/>
            <person name="Ezra D."/>
            <person name="Gonzalez J."/>
            <person name="Henrissat B."/>
            <person name="Kuo A."/>
            <person name="Liang C."/>
            <person name="Lipzen A."/>
            <person name="Lutzoni F."/>
            <person name="Magnuson J."/>
            <person name="Mondo S."/>
            <person name="Nolan M."/>
            <person name="Ohm R."/>
            <person name="Pangilinan J."/>
            <person name="Park H.-J."/>
            <person name="Ramirez L."/>
            <person name="Alfaro M."/>
            <person name="Sun H."/>
            <person name="Tritt A."/>
            <person name="Yoshinaga Y."/>
            <person name="Zwiers L.-H."/>
            <person name="Turgeon B."/>
            <person name="Goodwin S."/>
            <person name="Spatafora J."/>
            <person name="Crous P."/>
            <person name="Grigoriev I."/>
        </authorList>
    </citation>
    <scope>NUCLEOTIDE SEQUENCE</scope>
    <source>
        <strain evidence="3">CBS 122681</strain>
    </source>
</reference>
<feature type="compositionally biased region" description="Basic and acidic residues" evidence="1">
    <location>
        <begin position="1924"/>
        <end position="1941"/>
    </location>
</feature>
<proteinExistence type="predicted"/>
<evidence type="ECO:0000313" key="3">
    <source>
        <dbReference type="EMBL" id="KAF2657052.1"/>
    </source>
</evidence>
<organism evidence="3 4">
    <name type="scientific">Lophiostoma macrostomum CBS 122681</name>
    <dbReference type="NCBI Taxonomy" id="1314788"/>
    <lineage>
        <taxon>Eukaryota</taxon>
        <taxon>Fungi</taxon>
        <taxon>Dikarya</taxon>
        <taxon>Ascomycota</taxon>
        <taxon>Pezizomycotina</taxon>
        <taxon>Dothideomycetes</taxon>
        <taxon>Pleosporomycetidae</taxon>
        <taxon>Pleosporales</taxon>
        <taxon>Lophiostomataceae</taxon>
        <taxon>Lophiostoma</taxon>
    </lineage>
</organism>
<accession>A0A6A6TBN6</accession>
<dbReference type="InterPro" id="IPR036866">
    <property type="entry name" value="RibonucZ/Hydroxyglut_hydro"/>
</dbReference>
<feature type="domain" description="DUF6603" evidence="2">
    <location>
        <begin position="1434"/>
        <end position="1955"/>
    </location>
</feature>
<dbReference type="Proteomes" id="UP000799324">
    <property type="component" value="Unassembled WGS sequence"/>
</dbReference>
<dbReference type="Gene3D" id="3.60.15.10">
    <property type="entry name" value="Ribonuclease Z/Hydroxyacylglutathione hydrolase-like"/>
    <property type="match status" value="1"/>
</dbReference>
<dbReference type="EMBL" id="MU004329">
    <property type="protein sequence ID" value="KAF2657052.1"/>
    <property type="molecule type" value="Genomic_DNA"/>
</dbReference>
<evidence type="ECO:0000313" key="4">
    <source>
        <dbReference type="Proteomes" id="UP000799324"/>
    </source>
</evidence>
<name>A0A6A6TBN6_9PLEO</name>
<dbReference type="PANTHER" id="PTHR30619">
    <property type="entry name" value="DNA INTERNALIZATION/COMPETENCE PROTEIN COMEC/REC2"/>
    <property type="match status" value="1"/>
</dbReference>
<dbReference type="InterPro" id="IPR052159">
    <property type="entry name" value="Competence_DNA_uptake"/>
</dbReference>
<protein>
    <recommendedName>
        <fullName evidence="2">DUF6603 domain-containing protein</fullName>
    </recommendedName>
</protein>